<feature type="region of interest" description="Disordered" evidence="1">
    <location>
        <begin position="1"/>
        <end position="22"/>
    </location>
</feature>
<feature type="compositionally biased region" description="Gly residues" evidence="1">
    <location>
        <begin position="1"/>
        <end position="10"/>
    </location>
</feature>
<gene>
    <name evidence="2" type="ORF">UY3_02842</name>
</gene>
<sequence>MVQEGHGGQRQVGHRESTPDESVQVPLNYLKLKRSCKGIQLELLKFTYQVLKVLTFAKPIDATTGSQSVLESMGFLNCVEKGLLFVTAA</sequence>
<dbReference type="Proteomes" id="UP000031443">
    <property type="component" value="Unassembled WGS sequence"/>
</dbReference>
<organism evidence="2 3">
    <name type="scientific">Chelonia mydas</name>
    <name type="common">Green sea-turtle</name>
    <name type="synonym">Chelonia agassizi</name>
    <dbReference type="NCBI Taxonomy" id="8469"/>
    <lineage>
        <taxon>Eukaryota</taxon>
        <taxon>Metazoa</taxon>
        <taxon>Chordata</taxon>
        <taxon>Craniata</taxon>
        <taxon>Vertebrata</taxon>
        <taxon>Euteleostomi</taxon>
        <taxon>Archelosauria</taxon>
        <taxon>Testudinata</taxon>
        <taxon>Testudines</taxon>
        <taxon>Cryptodira</taxon>
        <taxon>Durocryptodira</taxon>
        <taxon>Americhelydia</taxon>
        <taxon>Chelonioidea</taxon>
        <taxon>Cheloniidae</taxon>
        <taxon>Chelonia</taxon>
    </lineage>
</organism>
<evidence type="ECO:0000313" key="2">
    <source>
        <dbReference type="EMBL" id="EMP39891.1"/>
    </source>
</evidence>
<proteinExistence type="predicted"/>
<dbReference type="AlphaFoldDB" id="M7BPQ9"/>
<name>M7BPQ9_CHEMY</name>
<keyword evidence="3" id="KW-1185">Reference proteome</keyword>
<evidence type="ECO:0000256" key="1">
    <source>
        <dbReference type="SAM" id="MobiDB-lite"/>
    </source>
</evidence>
<dbReference type="EMBL" id="KB515362">
    <property type="protein sequence ID" value="EMP39891.1"/>
    <property type="molecule type" value="Genomic_DNA"/>
</dbReference>
<protein>
    <submittedName>
        <fullName evidence="2">Uncharacterized protein</fullName>
    </submittedName>
</protein>
<accession>M7BPQ9</accession>
<reference evidence="3" key="1">
    <citation type="journal article" date="2013" name="Nat. Genet.">
        <title>The draft genomes of soft-shell turtle and green sea turtle yield insights into the development and evolution of the turtle-specific body plan.</title>
        <authorList>
            <person name="Wang Z."/>
            <person name="Pascual-Anaya J."/>
            <person name="Zadissa A."/>
            <person name="Li W."/>
            <person name="Niimura Y."/>
            <person name="Huang Z."/>
            <person name="Li C."/>
            <person name="White S."/>
            <person name="Xiong Z."/>
            <person name="Fang D."/>
            <person name="Wang B."/>
            <person name="Ming Y."/>
            <person name="Chen Y."/>
            <person name="Zheng Y."/>
            <person name="Kuraku S."/>
            <person name="Pignatelli M."/>
            <person name="Herrero J."/>
            <person name="Beal K."/>
            <person name="Nozawa M."/>
            <person name="Li Q."/>
            <person name="Wang J."/>
            <person name="Zhang H."/>
            <person name="Yu L."/>
            <person name="Shigenobu S."/>
            <person name="Wang J."/>
            <person name="Liu J."/>
            <person name="Flicek P."/>
            <person name="Searle S."/>
            <person name="Wang J."/>
            <person name="Kuratani S."/>
            <person name="Yin Y."/>
            <person name="Aken B."/>
            <person name="Zhang G."/>
            <person name="Irie N."/>
        </authorList>
    </citation>
    <scope>NUCLEOTIDE SEQUENCE [LARGE SCALE GENOMIC DNA]</scope>
</reference>
<evidence type="ECO:0000313" key="3">
    <source>
        <dbReference type="Proteomes" id="UP000031443"/>
    </source>
</evidence>